<dbReference type="SUPFAM" id="SSF53383">
    <property type="entry name" value="PLP-dependent transferases"/>
    <property type="match status" value="1"/>
</dbReference>
<dbReference type="GO" id="GO:0030170">
    <property type="term" value="F:pyridoxal phosphate binding"/>
    <property type="evidence" value="ECO:0007669"/>
    <property type="project" value="InterPro"/>
</dbReference>
<organism evidence="3">
    <name type="scientific">marine metagenome</name>
    <dbReference type="NCBI Taxonomy" id="408172"/>
    <lineage>
        <taxon>unclassified sequences</taxon>
        <taxon>metagenomes</taxon>
        <taxon>ecological metagenomes</taxon>
    </lineage>
</organism>
<evidence type="ECO:0000256" key="1">
    <source>
        <dbReference type="ARBA" id="ARBA00008954"/>
    </source>
</evidence>
<dbReference type="GO" id="GO:0005739">
    <property type="term" value="C:mitochondrion"/>
    <property type="evidence" value="ECO:0007669"/>
    <property type="project" value="TreeGrafter"/>
</dbReference>
<comment type="similarity">
    <text evidence="1">Belongs to the class-III pyridoxal-phosphate-dependent aminotransferase family.</text>
</comment>
<dbReference type="Gene3D" id="3.40.640.10">
    <property type="entry name" value="Type I PLP-dependent aspartate aminotransferase-like (Major domain)"/>
    <property type="match status" value="1"/>
</dbReference>
<dbReference type="AlphaFoldDB" id="A0A382VWM5"/>
<gene>
    <name evidence="3" type="ORF">METZ01_LOCUS403763</name>
</gene>
<dbReference type="Pfam" id="PF00202">
    <property type="entry name" value="Aminotran_3"/>
    <property type="match status" value="1"/>
</dbReference>
<protein>
    <submittedName>
        <fullName evidence="3">Uncharacterized protein</fullName>
    </submittedName>
</protein>
<dbReference type="Gene3D" id="3.90.1150.10">
    <property type="entry name" value="Aspartate Aminotransferase, domain 1"/>
    <property type="match status" value="1"/>
</dbReference>
<accession>A0A382VWM5</accession>
<proteinExistence type="inferred from homology"/>
<dbReference type="InterPro" id="IPR005814">
    <property type="entry name" value="Aminotrans_3"/>
</dbReference>
<keyword evidence="2" id="KW-0663">Pyridoxal phosphate</keyword>
<dbReference type="InterPro" id="IPR015422">
    <property type="entry name" value="PyrdxlP-dep_Trfase_small"/>
</dbReference>
<feature type="non-terminal residue" evidence="3">
    <location>
        <position position="213"/>
    </location>
</feature>
<sequence>MLNRKQISKLRSSHLSPSLSISYESPLHIVRGKGQYLFEANGKRYLDAVNNIQHVGHCHPVVVKAAQDQYEKLNTNTRYLDETIVQYAKALTSRLPKGLDVCFFTNSGSEANDLALRIARCITQSKETIVLDAAYHGNLSSLIQVSPYKHHGPGGKGPPNFVHIIPRPDVFRGQYRGEQVADDYFAEVNKAIQNIHDKGKKVSVFMAESLMGC</sequence>
<evidence type="ECO:0000313" key="3">
    <source>
        <dbReference type="EMBL" id="SVD50909.1"/>
    </source>
</evidence>
<evidence type="ECO:0000256" key="2">
    <source>
        <dbReference type="ARBA" id="ARBA00022898"/>
    </source>
</evidence>
<dbReference type="InterPro" id="IPR015421">
    <property type="entry name" value="PyrdxlP-dep_Trfase_major"/>
</dbReference>
<dbReference type="GO" id="GO:0008483">
    <property type="term" value="F:transaminase activity"/>
    <property type="evidence" value="ECO:0007669"/>
    <property type="project" value="InterPro"/>
</dbReference>
<dbReference type="InterPro" id="IPR015424">
    <property type="entry name" value="PyrdxlP-dep_Trfase"/>
</dbReference>
<dbReference type="PANTHER" id="PTHR45688:SF13">
    <property type="entry name" value="ALANINE--GLYOXYLATE AMINOTRANSFERASE 2-LIKE"/>
    <property type="match status" value="1"/>
</dbReference>
<dbReference type="PANTHER" id="PTHR45688">
    <property type="match status" value="1"/>
</dbReference>
<dbReference type="EMBL" id="UINC01155194">
    <property type="protein sequence ID" value="SVD50909.1"/>
    <property type="molecule type" value="Genomic_DNA"/>
</dbReference>
<reference evidence="3" key="1">
    <citation type="submission" date="2018-05" db="EMBL/GenBank/DDBJ databases">
        <authorList>
            <person name="Lanie J.A."/>
            <person name="Ng W.-L."/>
            <person name="Kazmierczak K.M."/>
            <person name="Andrzejewski T.M."/>
            <person name="Davidsen T.M."/>
            <person name="Wayne K.J."/>
            <person name="Tettelin H."/>
            <person name="Glass J.I."/>
            <person name="Rusch D."/>
            <person name="Podicherti R."/>
            <person name="Tsui H.-C.T."/>
            <person name="Winkler M.E."/>
        </authorList>
    </citation>
    <scope>NUCLEOTIDE SEQUENCE</scope>
</reference>
<name>A0A382VWM5_9ZZZZ</name>